<keyword evidence="10" id="KW-1185">Reference proteome</keyword>
<dbReference type="InterPro" id="IPR056924">
    <property type="entry name" value="SH3_Tf2-1"/>
</dbReference>
<keyword evidence="4" id="KW-0255">Endonuclease</keyword>
<name>A0A388LA09_CHABU</name>
<evidence type="ECO:0000313" key="10">
    <source>
        <dbReference type="Proteomes" id="UP000265515"/>
    </source>
</evidence>
<dbReference type="InterPro" id="IPR036397">
    <property type="entry name" value="RNaseH_sf"/>
</dbReference>
<dbReference type="Pfam" id="PF00665">
    <property type="entry name" value="rve"/>
    <property type="match status" value="1"/>
</dbReference>
<keyword evidence="2" id="KW-0548">Nucleotidyltransferase</keyword>
<keyword evidence="1" id="KW-0808">Transferase</keyword>
<evidence type="ECO:0000256" key="3">
    <source>
        <dbReference type="ARBA" id="ARBA00022722"/>
    </source>
</evidence>
<dbReference type="PANTHER" id="PTHR37984:SF5">
    <property type="entry name" value="PROTEIN NYNRIN-LIKE"/>
    <property type="match status" value="1"/>
</dbReference>
<protein>
    <recommendedName>
        <fullName evidence="8">Integrase catalytic domain-containing protein</fullName>
    </recommendedName>
</protein>
<dbReference type="Proteomes" id="UP000265515">
    <property type="component" value="Unassembled WGS sequence"/>
</dbReference>
<gene>
    <name evidence="9" type="ORF">CBR_g28843</name>
</gene>
<dbReference type="Pfam" id="PF17917">
    <property type="entry name" value="RT_RNaseH"/>
    <property type="match status" value="1"/>
</dbReference>
<evidence type="ECO:0000256" key="2">
    <source>
        <dbReference type="ARBA" id="ARBA00022695"/>
    </source>
</evidence>
<feature type="domain" description="Integrase catalytic" evidence="8">
    <location>
        <begin position="583"/>
        <end position="745"/>
    </location>
</feature>
<sequence>MQDTLDQILQALHKPGIRPTTLPSLPLSAMTGLYETQSGPPPSVSSTVALSQTVASSSFGPATVATPQSPPVSRPGQQYPWYPKTTLNPPATLSGDKKDEALDTWLRTVPVWVRAKRTLVEEVITAASYLEGSAARWLNGLVASKGFSRNMHDWAHTHTLESFMDLVEARWHNPQQAQIATDGLLKLDTRKYKSVRELTTAVERLIVVPGVEYNPQVLLTMFLRCLPTNIRNLLAIEARREYHTFESFSKKALDLEATLRGAQTPSTDGRKKKTPQEWKKKGSRLMMVDSDGNQTEIDDVSDLVEGSEFDGEESVEGSNLAAIVKTKAVGCGKGGQQRSQGQAANPNKIAAWVRAGLDQEAWWDRWSCGACINCGPTSLRQLSSVCLKHALTHHEVLMVPDPQRPFVVTTDASQYGIGAVLAQQEGKKLRPIVYMSKKMPSKKLAKSTYERELYALYKALVHWRHYLLGRLFYLRTDHQTLKWIKTQPVISDALKRWIEVIDQCDFKLDYLKGEYNKVADALSRRANYLGALIFEFGLSEDVTRLLDKAYKEDPITMDIINKQQAKDKATTDEFVMVAGLLFLEKAGFKRSSISMDFMDTLVTSKNGKRHIFVIVDRFTKYARLIAMPETARTEHVIKLFMDNWVRDFGLPKTIVRDRDVRFTSEMWKKAAEQMGSQLQMTFGNHPEANGQAEQMNRVVQHLLRHYIQPNQDDWDEKLPLIASLYNNVVHNTTGVSPNQLHLGWKPRSALDVLLPENRTAATPGTIEFGVQYEKLLQKTVEPIKKSQEAMIASENKRRRQSTFQVGERVWVKASELGQEFGISRKLMPPYFGPWEVLDIVGNDLDGPSYVIRIPGHLRTYPVFHASKLAPFAETAQFPSRRSMLPPTMDGHVDVYDILDHRDTPVPKPPGRGRPLKPAREYRVHFRHHTDPKEDRWISREELIKTAPQIVADYEKKLKGKAPA</sequence>
<dbReference type="Gramene" id="GBG79128">
    <property type="protein sequence ID" value="GBG79128"/>
    <property type="gene ID" value="CBR_g28843"/>
</dbReference>
<dbReference type="OrthoDB" id="8006012at2759"/>
<dbReference type="GO" id="GO:0016787">
    <property type="term" value="F:hydrolase activity"/>
    <property type="evidence" value="ECO:0007669"/>
    <property type="project" value="UniProtKB-KW"/>
</dbReference>
<keyword evidence="5" id="KW-0378">Hydrolase</keyword>
<dbReference type="GO" id="GO:0004519">
    <property type="term" value="F:endonuclease activity"/>
    <property type="evidence" value="ECO:0007669"/>
    <property type="project" value="UniProtKB-KW"/>
</dbReference>
<accession>A0A388LA09</accession>
<evidence type="ECO:0000313" key="9">
    <source>
        <dbReference type="EMBL" id="GBG79128.1"/>
    </source>
</evidence>
<dbReference type="Pfam" id="PF24626">
    <property type="entry name" value="SH3_Tf2-1"/>
    <property type="match status" value="1"/>
</dbReference>
<dbReference type="Gene3D" id="3.30.420.10">
    <property type="entry name" value="Ribonuclease H-like superfamily/Ribonuclease H"/>
    <property type="match status" value="1"/>
</dbReference>
<reference evidence="9 10" key="1">
    <citation type="journal article" date="2018" name="Cell">
        <title>The Chara Genome: Secondary Complexity and Implications for Plant Terrestrialization.</title>
        <authorList>
            <person name="Nishiyama T."/>
            <person name="Sakayama H."/>
            <person name="Vries J.D."/>
            <person name="Buschmann H."/>
            <person name="Saint-Marcoux D."/>
            <person name="Ullrich K.K."/>
            <person name="Haas F.B."/>
            <person name="Vanderstraeten L."/>
            <person name="Becker D."/>
            <person name="Lang D."/>
            <person name="Vosolsobe S."/>
            <person name="Rombauts S."/>
            <person name="Wilhelmsson P.K.I."/>
            <person name="Janitza P."/>
            <person name="Kern R."/>
            <person name="Heyl A."/>
            <person name="Rumpler F."/>
            <person name="Villalobos L.I.A.C."/>
            <person name="Clay J.M."/>
            <person name="Skokan R."/>
            <person name="Toyoda A."/>
            <person name="Suzuki Y."/>
            <person name="Kagoshima H."/>
            <person name="Schijlen E."/>
            <person name="Tajeshwar N."/>
            <person name="Catarino B."/>
            <person name="Hetherington A.J."/>
            <person name="Saltykova A."/>
            <person name="Bonnot C."/>
            <person name="Breuninger H."/>
            <person name="Symeonidi A."/>
            <person name="Radhakrishnan G.V."/>
            <person name="Van Nieuwerburgh F."/>
            <person name="Deforce D."/>
            <person name="Chang C."/>
            <person name="Karol K.G."/>
            <person name="Hedrich R."/>
            <person name="Ulvskov P."/>
            <person name="Glockner G."/>
            <person name="Delwiche C.F."/>
            <person name="Petrasek J."/>
            <person name="Van de Peer Y."/>
            <person name="Friml J."/>
            <person name="Beilby M."/>
            <person name="Dolan L."/>
            <person name="Kohara Y."/>
            <person name="Sugano S."/>
            <person name="Fujiyama A."/>
            <person name="Delaux P.-M."/>
            <person name="Quint M."/>
            <person name="TheiBen G."/>
            <person name="Hagemann M."/>
            <person name="Harholt J."/>
            <person name="Dunand C."/>
            <person name="Zachgo S."/>
            <person name="Langdale J."/>
            <person name="Maumus F."/>
            <person name="Straeten D.V.D."/>
            <person name="Gould S.B."/>
            <person name="Rensing S.A."/>
        </authorList>
    </citation>
    <scope>NUCLEOTIDE SEQUENCE [LARGE SCALE GENOMIC DNA]</scope>
    <source>
        <strain evidence="9 10">S276</strain>
    </source>
</reference>
<dbReference type="InterPro" id="IPR043502">
    <property type="entry name" value="DNA/RNA_pol_sf"/>
</dbReference>
<dbReference type="GO" id="GO:0003964">
    <property type="term" value="F:RNA-directed DNA polymerase activity"/>
    <property type="evidence" value="ECO:0007669"/>
    <property type="project" value="UniProtKB-KW"/>
</dbReference>
<dbReference type="GO" id="GO:0003676">
    <property type="term" value="F:nucleic acid binding"/>
    <property type="evidence" value="ECO:0007669"/>
    <property type="project" value="InterPro"/>
</dbReference>
<proteinExistence type="predicted"/>
<dbReference type="GO" id="GO:0015074">
    <property type="term" value="P:DNA integration"/>
    <property type="evidence" value="ECO:0007669"/>
    <property type="project" value="InterPro"/>
</dbReference>
<dbReference type="CDD" id="cd09274">
    <property type="entry name" value="RNase_HI_RT_Ty3"/>
    <property type="match status" value="1"/>
</dbReference>
<dbReference type="SUPFAM" id="SSF53098">
    <property type="entry name" value="Ribonuclease H-like"/>
    <property type="match status" value="1"/>
</dbReference>
<dbReference type="EMBL" id="BFEA01000312">
    <property type="protein sequence ID" value="GBG79128.1"/>
    <property type="molecule type" value="Genomic_DNA"/>
</dbReference>
<dbReference type="InterPro" id="IPR001584">
    <property type="entry name" value="Integrase_cat-core"/>
</dbReference>
<keyword evidence="6" id="KW-0695">RNA-directed DNA polymerase</keyword>
<keyword evidence="3" id="KW-0540">Nuclease</keyword>
<dbReference type="InterPro" id="IPR050951">
    <property type="entry name" value="Retrovirus_Pol_polyprotein"/>
</dbReference>
<evidence type="ECO:0000256" key="6">
    <source>
        <dbReference type="ARBA" id="ARBA00022918"/>
    </source>
</evidence>
<dbReference type="PROSITE" id="PS50994">
    <property type="entry name" value="INTEGRASE"/>
    <property type="match status" value="1"/>
</dbReference>
<dbReference type="SUPFAM" id="SSF56672">
    <property type="entry name" value="DNA/RNA polymerases"/>
    <property type="match status" value="1"/>
</dbReference>
<dbReference type="InterPro" id="IPR041373">
    <property type="entry name" value="RT_RNaseH"/>
</dbReference>
<evidence type="ECO:0000256" key="4">
    <source>
        <dbReference type="ARBA" id="ARBA00022759"/>
    </source>
</evidence>
<evidence type="ECO:0000256" key="7">
    <source>
        <dbReference type="SAM" id="MobiDB-lite"/>
    </source>
</evidence>
<comment type="caution">
    <text evidence="9">The sequence shown here is derived from an EMBL/GenBank/DDBJ whole genome shotgun (WGS) entry which is preliminary data.</text>
</comment>
<evidence type="ECO:0000256" key="1">
    <source>
        <dbReference type="ARBA" id="ARBA00022679"/>
    </source>
</evidence>
<feature type="region of interest" description="Disordered" evidence="7">
    <location>
        <begin position="59"/>
        <end position="97"/>
    </location>
</feature>
<dbReference type="AlphaFoldDB" id="A0A388LA09"/>
<evidence type="ECO:0000259" key="8">
    <source>
        <dbReference type="PROSITE" id="PS50994"/>
    </source>
</evidence>
<evidence type="ECO:0000256" key="5">
    <source>
        <dbReference type="ARBA" id="ARBA00022801"/>
    </source>
</evidence>
<dbReference type="InterPro" id="IPR012337">
    <property type="entry name" value="RNaseH-like_sf"/>
</dbReference>
<organism evidence="9 10">
    <name type="scientific">Chara braunii</name>
    <name type="common">Braun's stonewort</name>
    <dbReference type="NCBI Taxonomy" id="69332"/>
    <lineage>
        <taxon>Eukaryota</taxon>
        <taxon>Viridiplantae</taxon>
        <taxon>Streptophyta</taxon>
        <taxon>Charophyceae</taxon>
        <taxon>Charales</taxon>
        <taxon>Characeae</taxon>
        <taxon>Chara</taxon>
    </lineage>
</organism>
<feature type="region of interest" description="Disordered" evidence="7">
    <location>
        <begin position="259"/>
        <end position="283"/>
    </location>
</feature>
<dbReference type="PANTHER" id="PTHR37984">
    <property type="entry name" value="PROTEIN CBG26694"/>
    <property type="match status" value="1"/>
</dbReference>
<dbReference type="Gene3D" id="3.10.20.370">
    <property type="match status" value="1"/>
</dbReference>